<evidence type="ECO:0000256" key="1">
    <source>
        <dbReference type="SAM" id="MobiDB-lite"/>
    </source>
</evidence>
<feature type="compositionally biased region" description="Low complexity" evidence="1">
    <location>
        <begin position="9"/>
        <end position="19"/>
    </location>
</feature>
<evidence type="ECO:0000313" key="2">
    <source>
        <dbReference type="EMBL" id="KFO35530.1"/>
    </source>
</evidence>
<feature type="region of interest" description="Disordered" evidence="1">
    <location>
        <begin position="1"/>
        <end position="22"/>
    </location>
</feature>
<dbReference type="Proteomes" id="UP000028990">
    <property type="component" value="Unassembled WGS sequence"/>
</dbReference>
<feature type="region of interest" description="Disordered" evidence="1">
    <location>
        <begin position="37"/>
        <end position="74"/>
    </location>
</feature>
<protein>
    <submittedName>
        <fullName evidence="2">Uncharacterized protein</fullName>
    </submittedName>
</protein>
<gene>
    <name evidence="2" type="ORF">H920_03070</name>
</gene>
<dbReference type="AlphaFoldDB" id="A0A091DYZ7"/>
<accession>A0A091DYZ7</accession>
<proteinExistence type="predicted"/>
<reference evidence="2 3" key="1">
    <citation type="submission" date="2013-11" db="EMBL/GenBank/DDBJ databases">
        <title>The Damaraland mole rat (Fukomys damarensis) genome and evolution of African mole rats.</title>
        <authorList>
            <person name="Gladyshev V.N."/>
            <person name="Fang X."/>
        </authorList>
    </citation>
    <scope>NUCLEOTIDE SEQUENCE [LARGE SCALE GENOMIC DNA]</scope>
    <source>
        <tissue evidence="2">Liver</tissue>
    </source>
</reference>
<feature type="compositionally biased region" description="Polar residues" evidence="1">
    <location>
        <begin position="48"/>
        <end position="58"/>
    </location>
</feature>
<keyword evidence="3" id="KW-1185">Reference proteome</keyword>
<sequence>MREVTAVASQLSGLQSSLSPHGLRTAPFMAELRSRSCRTAGDGRGSKSRAQLTETSMPASWGRAGASQRGNPVTSTVCTQELATQAPTWLPPAAGRRVDA</sequence>
<evidence type="ECO:0000313" key="3">
    <source>
        <dbReference type="Proteomes" id="UP000028990"/>
    </source>
</evidence>
<dbReference type="EMBL" id="KN121762">
    <property type="protein sequence ID" value="KFO35530.1"/>
    <property type="molecule type" value="Genomic_DNA"/>
</dbReference>
<organism evidence="2 3">
    <name type="scientific">Fukomys damarensis</name>
    <name type="common">Damaraland mole rat</name>
    <name type="synonym">Cryptomys damarensis</name>
    <dbReference type="NCBI Taxonomy" id="885580"/>
    <lineage>
        <taxon>Eukaryota</taxon>
        <taxon>Metazoa</taxon>
        <taxon>Chordata</taxon>
        <taxon>Craniata</taxon>
        <taxon>Vertebrata</taxon>
        <taxon>Euteleostomi</taxon>
        <taxon>Mammalia</taxon>
        <taxon>Eutheria</taxon>
        <taxon>Euarchontoglires</taxon>
        <taxon>Glires</taxon>
        <taxon>Rodentia</taxon>
        <taxon>Hystricomorpha</taxon>
        <taxon>Bathyergidae</taxon>
        <taxon>Fukomys</taxon>
    </lineage>
</organism>
<name>A0A091DYZ7_FUKDA</name>